<gene>
    <name evidence="1" type="ORF">EDC61_1061</name>
</gene>
<reference evidence="1 2" key="1">
    <citation type="submission" date="2019-03" db="EMBL/GenBank/DDBJ databases">
        <title>Genomic Encyclopedia of Type Strains, Phase IV (KMG-IV): sequencing the most valuable type-strain genomes for metagenomic binning, comparative biology and taxonomic classification.</title>
        <authorList>
            <person name="Goeker M."/>
        </authorList>
    </citation>
    <scope>NUCLEOTIDE SEQUENCE [LARGE SCALE GENOMIC DNA]</scope>
    <source>
        <strain evidence="1 2">DSM 103923</strain>
    </source>
</reference>
<sequence>NVSGLVGAVADDLIGAKLIRERTFIKYLDAVNFAGGNPQADPNQVIDREIWFVDRKATENKLLVEFELAAAFDLAGVMLPRRQFVQNVCPWRYRGPECGYTGGAVADEKDQPTADPAKDRCGKRLASCKLRFGPYAELPFGGFPAVGLLR</sequence>
<evidence type="ECO:0000313" key="2">
    <source>
        <dbReference type="Proteomes" id="UP000295135"/>
    </source>
</evidence>
<keyword evidence="2" id="KW-1185">Reference proteome</keyword>
<protein>
    <submittedName>
        <fullName evidence="1">Lambda family phage minor tail protein L</fullName>
    </submittedName>
</protein>
<dbReference type="NCBIfam" id="TIGR01600">
    <property type="entry name" value="phage_tail_L"/>
    <property type="match status" value="1"/>
</dbReference>
<organism evidence="1 2">
    <name type="scientific">Sulfuritortus calidifontis</name>
    <dbReference type="NCBI Taxonomy" id="1914471"/>
    <lineage>
        <taxon>Bacteria</taxon>
        <taxon>Pseudomonadati</taxon>
        <taxon>Pseudomonadota</taxon>
        <taxon>Betaproteobacteria</taxon>
        <taxon>Nitrosomonadales</taxon>
        <taxon>Thiobacillaceae</taxon>
        <taxon>Sulfuritortus</taxon>
    </lineage>
</organism>
<dbReference type="Pfam" id="PF05100">
    <property type="entry name" value="Phage_tail_L"/>
    <property type="match status" value="1"/>
</dbReference>
<dbReference type="InterPro" id="IPR006487">
    <property type="entry name" value="Phage_lambda_L"/>
</dbReference>
<feature type="non-terminal residue" evidence="1">
    <location>
        <position position="1"/>
    </location>
</feature>
<dbReference type="AlphaFoldDB" id="A0A4R3JXT8"/>
<name>A0A4R3JXT8_9PROT</name>
<dbReference type="GO" id="GO:0051536">
    <property type="term" value="F:iron-sulfur cluster binding"/>
    <property type="evidence" value="ECO:0007669"/>
    <property type="project" value="InterPro"/>
</dbReference>
<accession>A0A4R3JXT8</accession>
<dbReference type="RefSeq" id="WP_132858129.1">
    <property type="nucleotide sequence ID" value="NZ_SLZY01000006.1"/>
</dbReference>
<proteinExistence type="predicted"/>
<evidence type="ECO:0000313" key="1">
    <source>
        <dbReference type="EMBL" id="TCS72087.1"/>
    </source>
</evidence>
<dbReference type="Proteomes" id="UP000295135">
    <property type="component" value="Unassembled WGS sequence"/>
</dbReference>
<comment type="caution">
    <text evidence="1">The sequence shown here is derived from an EMBL/GenBank/DDBJ whole genome shotgun (WGS) entry which is preliminary data.</text>
</comment>
<dbReference type="EMBL" id="SLZY01000006">
    <property type="protein sequence ID" value="TCS72087.1"/>
    <property type="molecule type" value="Genomic_DNA"/>
</dbReference>
<dbReference type="GO" id="GO:0046718">
    <property type="term" value="P:symbiont entry into host cell"/>
    <property type="evidence" value="ECO:0007669"/>
    <property type="project" value="InterPro"/>
</dbReference>
<dbReference type="GO" id="GO:0030430">
    <property type="term" value="C:host cell cytoplasm"/>
    <property type="evidence" value="ECO:0007669"/>
    <property type="project" value="InterPro"/>
</dbReference>